<sequence length="357" mass="39706">MLPHPAPAVSQAFTRFLRAGISRAVGGGASGSGAACWGISFTGPRDAANKPEELAAAVPSTRDGTLLPPPIDKYTDLVPASQRFHRHLKQYRRRRRLARHHLSTRSLERSAGVCARCASELYLDAAEATMRCSHCETAGALRGDEGTTALDADGSIVDFLPHEFADGEWLALLQHEVQWEQHDDRLRDGRLLSQARLISYQAHEEGHVYSYPGISRALRASRFTPSVDALRHRVEERTGLKFNAAHINLYRDGGDHVSWHTDEDVQLYGHDPTIASLSFGATRRFVLRRMSGMPYTQEWQPSPSNEMVEFSLGNGSLLVMRGMTQRHWEHCVGKESVNSAGPRINITFRQVVDMGTE</sequence>
<proteinExistence type="predicted"/>
<accession>A0AB34JAM1</accession>
<dbReference type="GO" id="GO:0051213">
    <property type="term" value="F:dioxygenase activity"/>
    <property type="evidence" value="ECO:0007669"/>
    <property type="project" value="InterPro"/>
</dbReference>
<dbReference type="AlphaFoldDB" id="A0AB34JAM1"/>
<dbReference type="SUPFAM" id="SSF51197">
    <property type="entry name" value="Clavaminate synthase-like"/>
    <property type="match status" value="1"/>
</dbReference>
<evidence type="ECO:0000313" key="3">
    <source>
        <dbReference type="Proteomes" id="UP001515480"/>
    </source>
</evidence>
<dbReference type="Pfam" id="PF13532">
    <property type="entry name" value="2OG-FeII_Oxy_2"/>
    <property type="match status" value="1"/>
</dbReference>
<dbReference type="PANTHER" id="PTHR31212">
    <property type="entry name" value="ALPHA-KETOGLUTARATE-DEPENDENT DIOXYGENASE ALKB HOMOLOG 3"/>
    <property type="match status" value="1"/>
</dbReference>
<dbReference type="InterPro" id="IPR037151">
    <property type="entry name" value="AlkB-like_sf"/>
</dbReference>
<evidence type="ECO:0000313" key="2">
    <source>
        <dbReference type="EMBL" id="KAL1515641.1"/>
    </source>
</evidence>
<dbReference type="PROSITE" id="PS51471">
    <property type="entry name" value="FE2OG_OXY"/>
    <property type="match status" value="1"/>
</dbReference>
<name>A0AB34JAM1_PRYPA</name>
<organism evidence="2 3">
    <name type="scientific">Prymnesium parvum</name>
    <name type="common">Toxic golden alga</name>
    <dbReference type="NCBI Taxonomy" id="97485"/>
    <lineage>
        <taxon>Eukaryota</taxon>
        <taxon>Haptista</taxon>
        <taxon>Haptophyta</taxon>
        <taxon>Prymnesiophyceae</taxon>
        <taxon>Prymnesiales</taxon>
        <taxon>Prymnesiaceae</taxon>
        <taxon>Prymnesium</taxon>
    </lineage>
</organism>
<dbReference type="EMBL" id="JBGBPQ010000011">
    <property type="protein sequence ID" value="KAL1515641.1"/>
    <property type="molecule type" value="Genomic_DNA"/>
</dbReference>
<dbReference type="InterPro" id="IPR032854">
    <property type="entry name" value="ALKBH3"/>
</dbReference>
<evidence type="ECO:0000259" key="1">
    <source>
        <dbReference type="PROSITE" id="PS51471"/>
    </source>
</evidence>
<dbReference type="GO" id="GO:0005654">
    <property type="term" value="C:nucleoplasm"/>
    <property type="evidence" value="ECO:0007669"/>
    <property type="project" value="TreeGrafter"/>
</dbReference>
<dbReference type="GO" id="GO:0005739">
    <property type="term" value="C:mitochondrion"/>
    <property type="evidence" value="ECO:0007669"/>
    <property type="project" value="TreeGrafter"/>
</dbReference>
<feature type="domain" description="Fe2OG dioxygenase" evidence="1">
    <location>
        <begin position="241"/>
        <end position="352"/>
    </location>
</feature>
<dbReference type="PANTHER" id="PTHR31212:SF4">
    <property type="entry name" value="ALPHA-KETOGLUTARATE-DEPENDENT DIOXYGENASE ALKB HOMOLOG 3"/>
    <property type="match status" value="1"/>
</dbReference>
<dbReference type="InterPro" id="IPR027450">
    <property type="entry name" value="AlkB-like"/>
</dbReference>
<protein>
    <recommendedName>
        <fullName evidence="1">Fe2OG dioxygenase domain-containing protein</fullName>
    </recommendedName>
</protein>
<reference evidence="2 3" key="1">
    <citation type="journal article" date="2024" name="Science">
        <title>Giant polyketide synthase enzymes in the biosynthesis of giant marine polyether toxins.</title>
        <authorList>
            <person name="Fallon T.R."/>
            <person name="Shende V.V."/>
            <person name="Wierzbicki I.H."/>
            <person name="Pendleton A.L."/>
            <person name="Watervoot N.F."/>
            <person name="Auber R.P."/>
            <person name="Gonzalez D.J."/>
            <person name="Wisecaver J.H."/>
            <person name="Moore B.S."/>
        </authorList>
    </citation>
    <scope>NUCLEOTIDE SEQUENCE [LARGE SCALE GENOMIC DNA]</scope>
    <source>
        <strain evidence="2 3">12B1</strain>
    </source>
</reference>
<gene>
    <name evidence="2" type="ORF">AB1Y20_002259</name>
</gene>
<dbReference type="GO" id="GO:0006307">
    <property type="term" value="P:DNA alkylation repair"/>
    <property type="evidence" value="ECO:0007669"/>
    <property type="project" value="InterPro"/>
</dbReference>
<comment type="caution">
    <text evidence="2">The sequence shown here is derived from an EMBL/GenBank/DDBJ whole genome shotgun (WGS) entry which is preliminary data.</text>
</comment>
<dbReference type="Gene3D" id="2.60.120.590">
    <property type="entry name" value="Alpha-ketoglutarate-dependent dioxygenase AlkB-like"/>
    <property type="match status" value="1"/>
</dbReference>
<dbReference type="InterPro" id="IPR005123">
    <property type="entry name" value="Oxoglu/Fe-dep_dioxygenase_dom"/>
</dbReference>
<dbReference type="Proteomes" id="UP001515480">
    <property type="component" value="Unassembled WGS sequence"/>
</dbReference>
<keyword evidence="3" id="KW-1185">Reference proteome</keyword>